<feature type="binding site" evidence="7">
    <location>
        <position position="78"/>
    </location>
    <ligand>
        <name>Mg(2+)</name>
        <dbReference type="ChEBI" id="CHEBI:18420"/>
        <label>1</label>
    </ligand>
</feature>
<protein>
    <recommendedName>
        <fullName evidence="7">Inorganic pyrophosphatase</fullName>
        <ecNumber evidence="7">3.6.1.1</ecNumber>
    </recommendedName>
    <alternativeName>
        <fullName evidence="7">Pyrophosphate phospho-hydrolase</fullName>
        <shortName evidence="7">PPase</shortName>
    </alternativeName>
</protein>
<evidence type="ECO:0000313" key="8">
    <source>
        <dbReference type="EMBL" id="CUQ83784.1"/>
    </source>
</evidence>
<dbReference type="InterPro" id="IPR036649">
    <property type="entry name" value="Pyrophosphatase_sf"/>
</dbReference>
<gene>
    <name evidence="7 8" type="primary">ppa</name>
    <name evidence="8" type="ORF">ERS852540_00757</name>
</gene>
<evidence type="ECO:0000256" key="6">
    <source>
        <dbReference type="ARBA" id="ARBA00047820"/>
    </source>
</evidence>
<accession>A0A174Z951</accession>
<feature type="binding site" evidence="7">
    <location>
        <position position="110"/>
    </location>
    <ligand>
        <name>Mg(2+)</name>
        <dbReference type="ChEBI" id="CHEBI:18420"/>
        <label>1</label>
    </ligand>
</feature>
<dbReference type="Proteomes" id="UP000095662">
    <property type="component" value="Unassembled WGS sequence"/>
</dbReference>
<dbReference type="CDD" id="cd00412">
    <property type="entry name" value="pyrophosphatase"/>
    <property type="match status" value="1"/>
</dbReference>
<keyword evidence="2 7" id="KW-0963">Cytoplasm</keyword>
<evidence type="ECO:0000256" key="7">
    <source>
        <dbReference type="HAMAP-Rule" id="MF_00209"/>
    </source>
</evidence>
<sequence>MLRKVNFMNIWHDIDKERVTPNDFLAVIEISKGSKSKYELDKKTGVLILDRILYTSTHYPANYGFIPKTLADDGDPLDVLVLCNEPLVPLVLVQCYPIGVINMIDNGKMDQKIIAIPFEDPNYNSYRSIEGLPSHIFDEMLHFFKVYKQLEGKETAVNEVMGHKAAVEIIKECIANYDEVYGEKYNNIDTGK</sequence>
<keyword evidence="5 7" id="KW-0460">Magnesium</keyword>
<evidence type="ECO:0000256" key="5">
    <source>
        <dbReference type="ARBA" id="ARBA00022842"/>
    </source>
</evidence>
<feature type="binding site" evidence="7">
    <location>
        <position position="37"/>
    </location>
    <ligand>
        <name>substrate</name>
    </ligand>
</feature>
<keyword evidence="4 7" id="KW-0378">Hydrolase</keyword>
<comment type="catalytic activity">
    <reaction evidence="6 7">
        <text>diphosphate + H2O = 2 phosphate + H(+)</text>
        <dbReference type="Rhea" id="RHEA:24576"/>
        <dbReference type="ChEBI" id="CHEBI:15377"/>
        <dbReference type="ChEBI" id="CHEBI:15378"/>
        <dbReference type="ChEBI" id="CHEBI:33019"/>
        <dbReference type="ChEBI" id="CHEBI:43474"/>
        <dbReference type="EC" id="3.6.1.1"/>
    </reaction>
</comment>
<comment type="function">
    <text evidence="7">Catalyzes the hydrolysis of inorganic pyrophosphate (PPi) forming two phosphate ions.</text>
</comment>
<evidence type="ECO:0000256" key="2">
    <source>
        <dbReference type="ARBA" id="ARBA00022490"/>
    </source>
</evidence>
<evidence type="ECO:0000256" key="4">
    <source>
        <dbReference type="ARBA" id="ARBA00022801"/>
    </source>
</evidence>
<feature type="binding site" evidence="7">
    <location>
        <position position="78"/>
    </location>
    <ligand>
        <name>Mg(2+)</name>
        <dbReference type="ChEBI" id="CHEBI:18420"/>
        <label>2</label>
    </ligand>
</feature>
<feature type="binding site" evidence="7">
    <location>
        <position position="73"/>
    </location>
    <ligand>
        <name>Mg(2+)</name>
        <dbReference type="ChEBI" id="CHEBI:18420"/>
        <label>1</label>
    </ligand>
</feature>
<dbReference type="GO" id="GO:0005737">
    <property type="term" value="C:cytoplasm"/>
    <property type="evidence" value="ECO:0007669"/>
    <property type="project" value="UniProtKB-SubCell"/>
</dbReference>
<feature type="binding site" evidence="7">
    <location>
        <position position="147"/>
    </location>
    <ligand>
        <name>substrate</name>
    </ligand>
</feature>
<comment type="subcellular location">
    <subcellularLocation>
        <location evidence="7">Cytoplasm</location>
    </subcellularLocation>
</comment>
<keyword evidence="3 7" id="KW-0479">Metal-binding</keyword>
<comment type="similarity">
    <text evidence="7">Belongs to the PPase family.</text>
</comment>
<dbReference type="Gene3D" id="3.90.80.10">
    <property type="entry name" value="Inorganic pyrophosphatase"/>
    <property type="match status" value="1"/>
</dbReference>
<dbReference type="STRING" id="39492.ERS852540_00757"/>
<proteinExistence type="inferred from homology"/>
<reference evidence="8 9" key="1">
    <citation type="submission" date="2015-09" db="EMBL/GenBank/DDBJ databases">
        <authorList>
            <consortium name="Pathogen Informatics"/>
        </authorList>
    </citation>
    <scope>NUCLEOTIDE SEQUENCE [LARGE SCALE GENOMIC DNA]</scope>
    <source>
        <strain evidence="8 9">2789STDY5834928</strain>
    </source>
</reference>
<organism evidence="8 9">
    <name type="scientific">[Eubacterium] siraeum</name>
    <dbReference type="NCBI Taxonomy" id="39492"/>
    <lineage>
        <taxon>Bacteria</taxon>
        <taxon>Bacillati</taxon>
        <taxon>Bacillota</taxon>
        <taxon>Clostridia</taxon>
        <taxon>Eubacteriales</taxon>
        <taxon>Oscillospiraceae</taxon>
        <taxon>Oscillospiraceae incertae sedis</taxon>
    </lineage>
</organism>
<comment type="subunit">
    <text evidence="7">Homohexamer.</text>
</comment>
<dbReference type="PROSITE" id="PS00387">
    <property type="entry name" value="PPASE"/>
    <property type="match status" value="1"/>
</dbReference>
<evidence type="ECO:0000256" key="3">
    <source>
        <dbReference type="ARBA" id="ARBA00022723"/>
    </source>
</evidence>
<dbReference type="HAMAP" id="MF_00209">
    <property type="entry name" value="Inorganic_PPase"/>
    <property type="match status" value="1"/>
</dbReference>
<dbReference type="SUPFAM" id="SSF50324">
    <property type="entry name" value="Inorganic pyrophosphatase"/>
    <property type="match status" value="1"/>
</dbReference>
<feature type="binding site" evidence="7">
    <location>
        <position position="63"/>
    </location>
    <ligand>
        <name>substrate</name>
    </ligand>
</feature>
<dbReference type="AlphaFoldDB" id="A0A174Z951"/>
<dbReference type="InterPro" id="IPR008162">
    <property type="entry name" value="Pyrophosphatase"/>
</dbReference>
<dbReference type="PANTHER" id="PTHR10286">
    <property type="entry name" value="INORGANIC PYROPHOSPHATASE"/>
    <property type="match status" value="1"/>
</dbReference>
<dbReference type="FunFam" id="3.90.80.10:FF:000003">
    <property type="entry name" value="Inorganic pyrophosphatase"/>
    <property type="match status" value="1"/>
</dbReference>
<feature type="binding site" evidence="7">
    <location>
        <position position="51"/>
    </location>
    <ligand>
        <name>substrate</name>
    </ligand>
</feature>
<evidence type="ECO:0000256" key="1">
    <source>
        <dbReference type="ARBA" id="ARBA00001946"/>
    </source>
</evidence>
<dbReference type="GO" id="GO:0004427">
    <property type="term" value="F:inorganic diphosphate phosphatase activity"/>
    <property type="evidence" value="ECO:0007669"/>
    <property type="project" value="UniProtKB-UniRule"/>
</dbReference>
<comment type="cofactor">
    <cofactor evidence="1 7">
        <name>Mg(2+)</name>
        <dbReference type="ChEBI" id="CHEBI:18420"/>
    </cofactor>
</comment>
<dbReference type="EC" id="3.6.1.1" evidence="7"/>
<evidence type="ECO:0000313" key="9">
    <source>
        <dbReference type="Proteomes" id="UP000095662"/>
    </source>
</evidence>
<dbReference type="GO" id="GO:0000287">
    <property type="term" value="F:magnesium ion binding"/>
    <property type="evidence" value="ECO:0007669"/>
    <property type="project" value="UniProtKB-UniRule"/>
</dbReference>
<name>A0A174Z951_9FIRM</name>
<dbReference type="EMBL" id="CZBY01000004">
    <property type="protein sequence ID" value="CUQ83784.1"/>
    <property type="molecule type" value="Genomic_DNA"/>
</dbReference>
<dbReference type="Pfam" id="PF00719">
    <property type="entry name" value="Pyrophosphatase"/>
    <property type="match status" value="1"/>
</dbReference>
<dbReference type="GO" id="GO:0006796">
    <property type="term" value="P:phosphate-containing compound metabolic process"/>
    <property type="evidence" value="ECO:0007669"/>
    <property type="project" value="InterPro"/>
</dbReference>